<feature type="region of interest" description="Disordered" evidence="1">
    <location>
        <begin position="18"/>
        <end position="39"/>
    </location>
</feature>
<dbReference type="OrthoDB" id="1919674at2759"/>
<feature type="region of interest" description="Disordered" evidence="1">
    <location>
        <begin position="118"/>
        <end position="164"/>
    </location>
</feature>
<sequence length="421" mass="48111">MALQKKVKGEESISLVTPFLKGTKKESQKNEETDGKDEHIKAKKKQMKAVSQALSPSFLLKTIQTRPKAFKTNTKRKEIRSAMKGREAKAAPSTDLLVCFPSRAHLTLMPKPICSPARHSEPNKRHHHHLMKKPSSRGGGGQASPLLWAKTKPMGSDISEPTSPKVTCAGQIKVRPKTGSCKSWQSVMEEIERIHNSRKPKKRPGWVESLGFKKDIMQFLTCLRSIRFDFRCFGSFPETSDNTTDDEDEGEDEDHEYRENRVGAEGSDGNRTDSRTVFSKWFMVLQENQNNKLCREDKKDRDRAISDIESIAEPAAAPPANALLLMRCRSAPAKGWLEKKEEEEEEEKEAEDEHEKAREKEQRKAKSLKSLMEEENRKKKENMVVMKYDNDFYRISSDVAKETWVAGGTRDPFSRSRSWKR</sequence>
<feature type="compositionally biased region" description="Basic residues" evidence="1">
    <location>
        <begin position="124"/>
        <end position="135"/>
    </location>
</feature>
<protein>
    <submittedName>
        <fullName evidence="2">Uncharacterized protein</fullName>
    </submittedName>
</protein>
<evidence type="ECO:0000313" key="3">
    <source>
        <dbReference type="Proteomes" id="UP000327013"/>
    </source>
</evidence>
<proteinExistence type="predicted"/>
<evidence type="ECO:0000313" key="2">
    <source>
        <dbReference type="EMBL" id="KAE8056890.1"/>
    </source>
</evidence>
<dbReference type="PANTHER" id="PTHR33448:SF3">
    <property type="entry name" value="OS09G0370000 PROTEIN"/>
    <property type="match status" value="1"/>
</dbReference>
<feature type="region of interest" description="Disordered" evidence="1">
    <location>
        <begin position="239"/>
        <end position="273"/>
    </location>
</feature>
<name>A0A5N6R7K1_9ROSI</name>
<feature type="compositionally biased region" description="Acidic residues" evidence="1">
    <location>
        <begin position="243"/>
        <end position="254"/>
    </location>
</feature>
<dbReference type="AlphaFoldDB" id="A0A5N6R7K1"/>
<organism evidence="2 3">
    <name type="scientific">Carpinus fangiana</name>
    <dbReference type="NCBI Taxonomy" id="176857"/>
    <lineage>
        <taxon>Eukaryota</taxon>
        <taxon>Viridiplantae</taxon>
        <taxon>Streptophyta</taxon>
        <taxon>Embryophyta</taxon>
        <taxon>Tracheophyta</taxon>
        <taxon>Spermatophyta</taxon>
        <taxon>Magnoliopsida</taxon>
        <taxon>eudicotyledons</taxon>
        <taxon>Gunneridae</taxon>
        <taxon>Pentapetalae</taxon>
        <taxon>rosids</taxon>
        <taxon>fabids</taxon>
        <taxon>Fagales</taxon>
        <taxon>Betulaceae</taxon>
        <taxon>Carpinus</taxon>
    </lineage>
</organism>
<feature type="compositionally biased region" description="Basic and acidic residues" evidence="1">
    <location>
        <begin position="23"/>
        <end position="39"/>
    </location>
</feature>
<dbReference type="PANTHER" id="PTHR33448">
    <property type="entry name" value="CHLOROPLAST PROTEIN HCF243-RELATED"/>
    <property type="match status" value="1"/>
</dbReference>
<keyword evidence="3" id="KW-1185">Reference proteome</keyword>
<feature type="compositionally biased region" description="Basic and acidic residues" evidence="1">
    <location>
        <begin position="351"/>
        <end position="364"/>
    </location>
</feature>
<dbReference type="EMBL" id="CM017325">
    <property type="protein sequence ID" value="KAE8056890.1"/>
    <property type="molecule type" value="Genomic_DNA"/>
</dbReference>
<feature type="compositionally biased region" description="Basic and acidic residues" evidence="1">
    <location>
        <begin position="371"/>
        <end position="380"/>
    </location>
</feature>
<reference evidence="2 3" key="1">
    <citation type="submission" date="2019-06" db="EMBL/GenBank/DDBJ databases">
        <title>A chromosomal-level reference genome of Carpinus fangiana (Coryloideae, Betulaceae).</title>
        <authorList>
            <person name="Yang X."/>
            <person name="Wang Z."/>
            <person name="Zhang L."/>
            <person name="Hao G."/>
            <person name="Liu J."/>
            <person name="Yang Y."/>
        </authorList>
    </citation>
    <scope>NUCLEOTIDE SEQUENCE [LARGE SCALE GENOMIC DNA]</scope>
    <source>
        <strain evidence="2">Cfa_2016G</strain>
        <tissue evidence="2">Leaf</tissue>
    </source>
</reference>
<dbReference type="Proteomes" id="UP000327013">
    <property type="component" value="Chromosome 5"/>
</dbReference>
<feature type="compositionally biased region" description="Basic and acidic residues" evidence="1">
    <location>
        <begin position="255"/>
        <end position="273"/>
    </location>
</feature>
<accession>A0A5N6R7K1</accession>
<feature type="region of interest" description="Disordered" evidence="1">
    <location>
        <begin position="336"/>
        <end position="380"/>
    </location>
</feature>
<feature type="compositionally biased region" description="Acidic residues" evidence="1">
    <location>
        <begin position="341"/>
        <end position="350"/>
    </location>
</feature>
<evidence type="ECO:0000256" key="1">
    <source>
        <dbReference type="SAM" id="MobiDB-lite"/>
    </source>
</evidence>
<gene>
    <name evidence="2" type="ORF">FH972_013623</name>
</gene>